<evidence type="ECO:0000313" key="2">
    <source>
        <dbReference type="Proteomes" id="UP000181790"/>
    </source>
</evidence>
<dbReference type="InterPro" id="IPR025245">
    <property type="entry name" value="DUF4197"/>
</dbReference>
<evidence type="ECO:0008006" key="3">
    <source>
        <dbReference type="Google" id="ProtNLM"/>
    </source>
</evidence>
<dbReference type="AlphaFoldDB" id="A0A1S2VF28"/>
<proteinExistence type="predicted"/>
<dbReference type="RefSeq" id="WP_071505044.1">
    <property type="nucleotide sequence ID" value="NZ_MORL01000013.1"/>
</dbReference>
<dbReference type="EMBL" id="MORL01000013">
    <property type="protein sequence ID" value="OIN57333.1"/>
    <property type="molecule type" value="Genomic_DNA"/>
</dbReference>
<protein>
    <recommendedName>
        <fullName evidence="3">DUF4197 domain-containing protein</fullName>
    </recommendedName>
</protein>
<sequence length="252" mass="27546">MKKIIWFVAFGSLIGIHEVSAQDSTKKESGLNKFGKFLEKASQAVSSGSGSLTTNEIGQGLKEALKIGVSKGSDQASAVDGYFKNQLIKLAFPPEAQKVEARLRQIGLGPQVDQFILSMNRAAEDAAKEAKPVFLNAVTQMTIPDAVQILKGQDDAATQYLRKTSGKELVTRFTPIIDGALKKNNATKYYADLVNAYNKLPLVKKENPNLTEYATNKAVDGLFLLVAQEEKQIRENPQARITELLKKVFGAQ</sequence>
<name>A0A1S2VF28_9BACT</name>
<gene>
    <name evidence="1" type="ORF">BLX24_20360</name>
</gene>
<dbReference type="OrthoDB" id="5292580at2"/>
<reference evidence="1 2" key="1">
    <citation type="submission" date="2016-10" db="EMBL/GenBank/DDBJ databases">
        <title>Arsenicibacter rosenii gen. nov., sp. nov., an efficient arsenic-methylating bacterium isolated from an arsenic-contaminated paddy soil.</title>
        <authorList>
            <person name="Huang K."/>
        </authorList>
    </citation>
    <scope>NUCLEOTIDE SEQUENCE [LARGE SCALE GENOMIC DNA]</scope>
    <source>
        <strain evidence="1 2">SM-1</strain>
    </source>
</reference>
<evidence type="ECO:0000313" key="1">
    <source>
        <dbReference type="EMBL" id="OIN57333.1"/>
    </source>
</evidence>
<organism evidence="1 2">
    <name type="scientific">Arsenicibacter rosenii</name>
    <dbReference type="NCBI Taxonomy" id="1750698"/>
    <lineage>
        <taxon>Bacteria</taxon>
        <taxon>Pseudomonadati</taxon>
        <taxon>Bacteroidota</taxon>
        <taxon>Cytophagia</taxon>
        <taxon>Cytophagales</taxon>
        <taxon>Spirosomataceae</taxon>
        <taxon>Arsenicibacter</taxon>
    </lineage>
</organism>
<dbReference type="Proteomes" id="UP000181790">
    <property type="component" value="Unassembled WGS sequence"/>
</dbReference>
<comment type="caution">
    <text evidence="1">The sequence shown here is derived from an EMBL/GenBank/DDBJ whole genome shotgun (WGS) entry which is preliminary data.</text>
</comment>
<dbReference type="Pfam" id="PF13852">
    <property type="entry name" value="DUF4197"/>
    <property type="match status" value="1"/>
</dbReference>
<accession>A0A1S2VF28</accession>
<keyword evidence="2" id="KW-1185">Reference proteome</keyword>